<dbReference type="Gene3D" id="3.30.750.24">
    <property type="entry name" value="STAS domain"/>
    <property type="match status" value="1"/>
</dbReference>
<dbReference type="SUPFAM" id="SSF52091">
    <property type="entry name" value="SpoIIaa-like"/>
    <property type="match status" value="1"/>
</dbReference>
<protein>
    <submittedName>
        <fullName evidence="2">Chemotaxis protein CheX</fullName>
    </submittedName>
</protein>
<evidence type="ECO:0000313" key="3">
    <source>
        <dbReference type="Proteomes" id="UP000535501"/>
    </source>
</evidence>
<comment type="caution">
    <text evidence="2">The sequence shown here is derived from an EMBL/GenBank/DDBJ whole genome shotgun (WGS) entry which is preliminary data.</text>
</comment>
<accession>A0A7W9YWT4</accession>
<dbReference type="InterPro" id="IPR058548">
    <property type="entry name" value="MlaB-like_STAS"/>
</dbReference>
<dbReference type="Pfam" id="PF13466">
    <property type="entry name" value="STAS_2"/>
    <property type="match status" value="1"/>
</dbReference>
<dbReference type="AlphaFoldDB" id="A0A7W9YWT4"/>
<keyword evidence="3" id="KW-1185">Reference proteome</keyword>
<evidence type="ECO:0000313" key="2">
    <source>
        <dbReference type="EMBL" id="MBB6179860.1"/>
    </source>
</evidence>
<reference evidence="2 3" key="1">
    <citation type="submission" date="2020-08" db="EMBL/GenBank/DDBJ databases">
        <title>Genomic Encyclopedia of Type Strains, Phase IV (KMG-IV): sequencing the most valuable type-strain genomes for metagenomic binning, comparative biology and taxonomic classification.</title>
        <authorList>
            <person name="Goeker M."/>
        </authorList>
    </citation>
    <scope>NUCLEOTIDE SEQUENCE [LARGE SCALE GENOMIC DNA]</scope>
    <source>
        <strain evidence="2 3">DSM 102134</strain>
    </source>
</reference>
<gene>
    <name evidence="2" type="ORF">HNQ75_001828</name>
</gene>
<dbReference type="EMBL" id="JACHEJ010000003">
    <property type="protein sequence ID" value="MBB6179860.1"/>
    <property type="molecule type" value="Genomic_DNA"/>
</dbReference>
<evidence type="ECO:0000259" key="1">
    <source>
        <dbReference type="Pfam" id="PF13466"/>
    </source>
</evidence>
<proteinExistence type="predicted"/>
<dbReference type="InterPro" id="IPR036513">
    <property type="entry name" value="STAS_dom_sf"/>
</dbReference>
<dbReference type="Proteomes" id="UP000535501">
    <property type="component" value="Unassembled WGS sequence"/>
</dbReference>
<feature type="domain" description="MlaB-like STAS" evidence="1">
    <location>
        <begin position="11"/>
        <end position="88"/>
    </location>
</feature>
<name>A0A7W9YWT4_9HYPH</name>
<organism evidence="2 3">
    <name type="scientific">Pseudorhizobium flavum</name>
    <dbReference type="NCBI Taxonomy" id="1335061"/>
    <lineage>
        <taxon>Bacteria</taxon>
        <taxon>Pseudomonadati</taxon>
        <taxon>Pseudomonadota</taxon>
        <taxon>Alphaproteobacteria</taxon>
        <taxon>Hyphomicrobiales</taxon>
        <taxon>Rhizobiaceae</taxon>
        <taxon>Rhizobium/Agrobacterium group</taxon>
        <taxon>Pseudorhizobium</taxon>
    </lineage>
</organism>
<dbReference type="RefSeq" id="WP_077549052.1">
    <property type="nucleotide sequence ID" value="NZ_JACHEJ010000003.1"/>
</dbReference>
<sequence>MASKKAAQENLKLSPVLDLNEASVLHGKLMELRGRDLKIDASQVERLGVQCVQVIVAAARAWQADKKAFVVEKASDAFEKTLQLIGIDPHQLTAKET</sequence>